<evidence type="ECO:0000256" key="8">
    <source>
        <dbReference type="ARBA" id="ARBA00023242"/>
    </source>
</evidence>
<sequence length="325" mass="36013">NINNNKYYYCYMSSLQSAASSLLSLANNNNTSTMNNMTIMTMAPAPTAQQQAKASVPRSGQDAPRPYKCHICPKSFHRLEHQTRHIRTHTGERPHQCSFSTCQKRFSRSDELTRHMRIHSTTKAKKERSTAPPCHISIKPFMKVVMVAFDGASSTSTSSTTPSPSRSPSPRMTSGPIKSQQRQQSNNRVSPYPSMAHTHKEYSPPMMMAPSPPLTHSSVSPASQTMSDSESDATSSPLFTPESSPMPHHNVYHGHYPQQQYHHQQQPMQFQFQNTTSSNFFSLPPSPKASPASATMLPPPVLAPFRPSQGVTLPPISAIMSTLFI</sequence>
<dbReference type="GO" id="GO:0000433">
    <property type="term" value="P:carbon catabolite repression of transcription from RNA polymerase II promoter by glucose"/>
    <property type="evidence" value="ECO:0007669"/>
    <property type="project" value="TreeGrafter"/>
</dbReference>
<feature type="compositionally biased region" description="Low complexity" evidence="10">
    <location>
        <begin position="256"/>
        <end position="266"/>
    </location>
</feature>
<keyword evidence="6" id="KW-0805">Transcription regulation</keyword>
<keyword evidence="3" id="KW-0677">Repeat</keyword>
<accession>A0AAD4D1K9</accession>
<dbReference type="FunFam" id="3.30.160.60:FF:000145">
    <property type="entry name" value="Zinc finger protein 574"/>
    <property type="match status" value="1"/>
</dbReference>
<dbReference type="Gene3D" id="3.30.160.60">
    <property type="entry name" value="Classic Zinc Finger"/>
    <property type="match status" value="2"/>
</dbReference>
<keyword evidence="4 9" id="KW-0863">Zinc-finger</keyword>
<reference evidence="12" key="1">
    <citation type="journal article" date="2020" name="Fungal Divers.">
        <title>Resolving the Mortierellaceae phylogeny through synthesis of multi-gene phylogenetics and phylogenomics.</title>
        <authorList>
            <person name="Vandepol N."/>
            <person name="Liber J."/>
            <person name="Desiro A."/>
            <person name="Na H."/>
            <person name="Kennedy M."/>
            <person name="Barry K."/>
            <person name="Grigoriev I.V."/>
            <person name="Miller A.N."/>
            <person name="O'Donnell K."/>
            <person name="Stajich J.E."/>
            <person name="Bonito G."/>
        </authorList>
    </citation>
    <scope>NUCLEOTIDE SEQUENCE</scope>
    <source>
        <strain evidence="12">NRRL 28262</strain>
    </source>
</reference>
<keyword evidence="7" id="KW-0804">Transcription</keyword>
<dbReference type="FunFam" id="3.30.160.60:FF:000624">
    <property type="entry name" value="zinc finger protein 697"/>
    <property type="match status" value="1"/>
</dbReference>
<dbReference type="Pfam" id="PF00096">
    <property type="entry name" value="zf-C2H2"/>
    <property type="match status" value="2"/>
</dbReference>
<keyword evidence="2" id="KW-0479">Metal-binding</keyword>
<evidence type="ECO:0000256" key="3">
    <source>
        <dbReference type="ARBA" id="ARBA00022737"/>
    </source>
</evidence>
<organism evidence="12 13">
    <name type="scientific">Linnemannia exigua</name>
    <dbReference type="NCBI Taxonomy" id="604196"/>
    <lineage>
        <taxon>Eukaryota</taxon>
        <taxon>Fungi</taxon>
        <taxon>Fungi incertae sedis</taxon>
        <taxon>Mucoromycota</taxon>
        <taxon>Mortierellomycotina</taxon>
        <taxon>Mortierellomycetes</taxon>
        <taxon>Mortierellales</taxon>
        <taxon>Mortierellaceae</taxon>
        <taxon>Linnemannia</taxon>
    </lineage>
</organism>
<feature type="region of interest" description="Disordered" evidence="10">
    <location>
        <begin position="276"/>
        <end position="295"/>
    </location>
</feature>
<dbReference type="SMART" id="SM00355">
    <property type="entry name" value="ZnF_C2H2"/>
    <property type="match status" value="2"/>
</dbReference>
<feature type="region of interest" description="Disordered" evidence="10">
    <location>
        <begin position="153"/>
        <end position="266"/>
    </location>
</feature>
<evidence type="ECO:0000256" key="1">
    <source>
        <dbReference type="ARBA" id="ARBA00004123"/>
    </source>
</evidence>
<evidence type="ECO:0000256" key="6">
    <source>
        <dbReference type="ARBA" id="ARBA00023015"/>
    </source>
</evidence>
<dbReference type="GO" id="GO:0008270">
    <property type="term" value="F:zinc ion binding"/>
    <property type="evidence" value="ECO:0007669"/>
    <property type="project" value="UniProtKB-KW"/>
</dbReference>
<dbReference type="SUPFAM" id="SSF57667">
    <property type="entry name" value="beta-beta-alpha zinc fingers"/>
    <property type="match status" value="1"/>
</dbReference>
<dbReference type="AlphaFoldDB" id="A0AAD4D1K9"/>
<dbReference type="InterPro" id="IPR013087">
    <property type="entry name" value="Znf_C2H2_type"/>
</dbReference>
<dbReference type="GO" id="GO:0005737">
    <property type="term" value="C:cytoplasm"/>
    <property type="evidence" value="ECO:0007669"/>
    <property type="project" value="TreeGrafter"/>
</dbReference>
<keyword evidence="5" id="KW-0862">Zinc</keyword>
<feature type="domain" description="C2H2-type" evidence="11">
    <location>
        <begin position="67"/>
        <end position="94"/>
    </location>
</feature>
<evidence type="ECO:0000256" key="5">
    <source>
        <dbReference type="ARBA" id="ARBA00022833"/>
    </source>
</evidence>
<comment type="subcellular location">
    <subcellularLocation>
        <location evidence="1">Nucleus</location>
    </subcellularLocation>
</comment>
<dbReference type="PANTHER" id="PTHR47428">
    <property type="entry name" value="REGULATORY PROTEIN MIG1-RELATED"/>
    <property type="match status" value="1"/>
</dbReference>
<evidence type="ECO:0000256" key="9">
    <source>
        <dbReference type="PROSITE-ProRule" id="PRU00042"/>
    </source>
</evidence>
<protein>
    <recommendedName>
        <fullName evidence="11">C2H2-type domain-containing protein</fullName>
    </recommendedName>
</protein>
<dbReference type="PROSITE" id="PS00028">
    <property type="entry name" value="ZINC_FINGER_C2H2_1"/>
    <property type="match status" value="2"/>
</dbReference>
<feature type="compositionally biased region" description="Polar residues" evidence="10">
    <location>
        <begin position="214"/>
        <end position="243"/>
    </location>
</feature>
<dbReference type="Proteomes" id="UP001194580">
    <property type="component" value="Unassembled WGS sequence"/>
</dbReference>
<comment type="caution">
    <text evidence="12">The sequence shown here is derived from an EMBL/GenBank/DDBJ whole genome shotgun (WGS) entry which is preliminary data.</text>
</comment>
<dbReference type="PANTHER" id="PTHR47428:SF2">
    <property type="entry name" value="ZINC FINGER PROTEIN RSV1"/>
    <property type="match status" value="1"/>
</dbReference>
<feature type="domain" description="C2H2-type" evidence="11">
    <location>
        <begin position="95"/>
        <end position="124"/>
    </location>
</feature>
<dbReference type="InterPro" id="IPR036236">
    <property type="entry name" value="Znf_C2H2_sf"/>
</dbReference>
<dbReference type="GO" id="GO:0005634">
    <property type="term" value="C:nucleus"/>
    <property type="evidence" value="ECO:0007669"/>
    <property type="project" value="UniProtKB-SubCell"/>
</dbReference>
<proteinExistence type="predicted"/>
<feature type="non-terminal residue" evidence="12">
    <location>
        <position position="1"/>
    </location>
</feature>
<evidence type="ECO:0000256" key="4">
    <source>
        <dbReference type="ARBA" id="ARBA00022771"/>
    </source>
</evidence>
<dbReference type="PROSITE" id="PS50157">
    <property type="entry name" value="ZINC_FINGER_C2H2_2"/>
    <property type="match status" value="2"/>
</dbReference>
<dbReference type="EMBL" id="JAAAIL010002659">
    <property type="protein sequence ID" value="KAG0255489.1"/>
    <property type="molecule type" value="Genomic_DNA"/>
</dbReference>
<evidence type="ECO:0000256" key="2">
    <source>
        <dbReference type="ARBA" id="ARBA00022723"/>
    </source>
</evidence>
<dbReference type="GO" id="GO:0000978">
    <property type="term" value="F:RNA polymerase II cis-regulatory region sequence-specific DNA binding"/>
    <property type="evidence" value="ECO:0007669"/>
    <property type="project" value="TreeGrafter"/>
</dbReference>
<feature type="compositionally biased region" description="Low complexity" evidence="10">
    <location>
        <begin position="153"/>
        <end position="188"/>
    </location>
</feature>
<name>A0AAD4D1K9_9FUNG</name>
<gene>
    <name evidence="12" type="ORF">BGZ95_005746</name>
</gene>
<evidence type="ECO:0000256" key="10">
    <source>
        <dbReference type="SAM" id="MobiDB-lite"/>
    </source>
</evidence>
<evidence type="ECO:0000313" key="13">
    <source>
        <dbReference type="Proteomes" id="UP001194580"/>
    </source>
</evidence>
<evidence type="ECO:0000259" key="11">
    <source>
        <dbReference type="PROSITE" id="PS50157"/>
    </source>
</evidence>
<evidence type="ECO:0000256" key="7">
    <source>
        <dbReference type="ARBA" id="ARBA00023163"/>
    </source>
</evidence>
<evidence type="ECO:0000313" key="12">
    <source>
        <dbReference type="EMBL" id="KAG0255489.1"/>
    </source>
</evidence>
<dbReference type="InterPro" id="IPR051007">
    <property type="entry name" value="creA/MIG_C2H2-ZnF"/>
</dbReference>
<keyword evidence="8" id="KW-0539">Nucleus</keyword>
<keyword evidence="13" id="KW-1185">Reference proteome</keyword>